<feature type="transmembrane region" description="Helical" evidence="2">
    <location>
        <begin position="75"/>
        <end position="95"/>
    </location>
</feature>
<gene>
    <name evidence="3" type="ORF">RBWH47_04206</name>
</gene>
<sequence length="158" mass="17877">MADRNSFPNDRSSDSGGEYNRHNHGYELDNWKLQNGDSVEDLIRNAGRYVRPSSELRPRVLESVRHQNQTRKQTGGALGMLGLGMAAMLSFVWVGQSMQSIAPLPRMSSDEVEHEAVMRSSRTNQSLDWALMEVMDQHRPAKQHRTNAEPTADSGRQR</sequence>
<dbReference type="PATRIC" id="fig|991778.3.peg.1583"/>
<proteinExistence type="predicted"/>
<dbReference type="RefSeq" id="WP_007325447.1">
    <property type="nucleotide sequence ID" value="NZ_AFAR01000080.1"/>
</dbReference>
<accession>F2AP80</accession>
<dbReference type="EMBL" id="AFAR01000080">
    <property type="protein sequence ID" value="EGF28539.1"/>
    <property type="molecule type" value="Genomic_DNA"/>
</dbReference>
<name>F2AP80_RHOBT</name>
<dbReference type="Proteomes" id="UP000006222">
    <property type="component" value="Unassembled WGS sequence"/>
</dbReference>
<reference evidence="3 4" key="1">
    <citation type="journal article" date="2013" name="Mar. Genomics">
        <title>Expression of sulfatases in Rhodopirellula baltica and the diversity of sulfatases in the genus Rhodopirellula.</title>
        <authorList>
            <person name="Wegner C.E."/>
            <person name="Richter-Heitmann T."/>
            <person name="Klindworth A."/>
            <person name="Klockow C."/>
            <person name="Richter M."/>
            <person name="Achstetter T."/>
            <person name="Glockner F.O."/>
            <person name="Harder J."/>
        </authorList>
    </citation>
    <scope>NUCLEOTIDE SEQUENCE [LARGE SCALE GENOMIC DNA]</scope>
    <source>
        <strain evidence="3 4">WH47</strain>
    </source>
</reference>
<organism evidence="3 4">
    <name type="scientific">Rhodopirellula baltica WH47</name>
    <dbReference type="NCBI Taxonomy" id="991778"/>
    <lineage>
        <taxon>Bacteria</taxon>
        <taxon>Pseudomonadati</taxon>
        <taxon>Planctomycetota</taxon>
        <taxon>Planctomycetia</taxon>
        <taxon>Pirellulales</taxon>
        <taxon>Pirellulaceae</taxon>
        <taxon>Rhodopirellula</taxon>
    </lineage>
</organism>
<evidence type="ECO:0000256" key="1">
    <source>
        <dbReference type="SAM" id="MobiDB-lite"/>
    </source>
</evidence>
<feature type="compositionally biased region" description="Polar residues" evidence="1">
    <location>
        <begin position="1"/>
        <end position="10"/>
    </location>
</feature>
<feature type="region of interest" description="Disordered" evidence="1">
    <location>
        <begin position="1"/>
        <end position="21"/>
    </location>
</feature>
<comment type="caution">
    <text evidence="3">The sequence shown here is derived from an EMBL/GenBank/DDBJ whole genome shotgun (WGS) entry which is preliminary data.</text>
</comment>
<evidence type="ECO:0000313" key="4">
    <source>
        <dbReference type="Proteomes" id="UP000006222"/>
    </source>
</evidence>
<keyword evidence="2" id="KW-0812">Transmembrane</keyword>
<dbReference type="AlphaFoldDB" id="F2AP80"/>
<keyword evidence="2" id="KW-1133">Transmembrane helix</keyword>
<feature type="region of interest" description="Disordered" evidence="1">
    <location>
        <begin position="136"/>
        <end position="158"/>
    </location>
</feature>
<evidence type="ECO:0000256" key="2">
    <source>
        <dbReference type="SAM" id="Phobius"/>
    </source>
</evidence>
<evidence type="ECO:0000313" key="3">
    <source>
        <dbReference type="EMBL" id="EGF28539.1"/>
    </source>
</evidence>
<protein>
    <recommendedName>
        <fullName evidence="5">Transmembrane protein</fullName>
    </recommendedName>
</protein>
<evidence type="ECO:0008006" key="5">
    <source>
        <dbReference type="Google" id="ProtNLM"/>
    </source>
</evidence>
<keyword evidence="2" id="KW-0472">Membrane</keyword>